<dbReference type="AlphaFoldDB" id="A0A4Y2LPS5"/>
<accession>A0A4Y2LPS5</accession>
<keyword evidence="3" id="KW-1185">Reference proteome</keyword>
<comment type="caution">
    <text evidence="2">The sequence shown here is derived from an EMBL/GenBank/DDBJ whole genome shotgun (WGS) entry which is preliminary data.</text>
</comment>
<dbReference type="EMBL" id="BGPR01006179">
    <property type="protein sequence ID" value="GBN16738.1"/>
    <property type="molecule type" value="Genomic_DNA"/>
</dbReference>
<dbReference type="Proteomes" id="UP000499080">
    <property type="component" value="Unassembled WGS sequence"/>
</dbReference>
<reference evidence="2 3" key="1">
    <citation type="journal article" date="2019" name="Sci. Rep.">
        <title>Orb-weaving spider Araneus ventricosus genome elucidates the spidroin gene catalogue.</title>
        <authorList>
            <person name="Kono N."/>
            <person name="Nakamura H."/>
            <person name="Ohtoshi R."/>
            <person name="Moran D.A.P."/>
            <person name="Shinohara A."/>
            <person name="Yoshida Y."/>
            <person name="Fujiwara M."/>
            <person name="Mori M."/>
            <person name="Tomita M."/>
            <person name="Arakawa K."/>
        </authorList>
    </citation>
    <scope>NUCLEOTIDE SEQUENCE [LARGE SCALE GENOMIC DNA]</scope>
</reference>
<gene>
    <name evidence="2" type="ORF">AVEN_256215_1</name>
</gene>
<proteinExistence type="predicted"/>
<evidence type="ECO:0000313" key="2">
    <source>
        <dbReference type="EMBL" id="GBN16738.1"/>
    </source>
</evidence>
<feature type="compositionally biased region" description="Polar residues" evidence="1">
    <location>
        <begin position="98"/>
        <end position="109"/>
    </location>
</feature>
<sequence>MTSGSRSGGHSRWARPRNNSGGLREGRSQNPEASERAGAKIRRPQRGPEPKVWRPQRGPEPKIRRPQRGPEPKNPEASERAGARNEKIRRPQRGPDPGTSQQGTGNRTANVLLFLVQQLSHTSL</sequence>
<protein>
    <submittedName>
        <fullName evidence="2">Uncharacterized protein</fullName>
    </submittedName>
</protein>
<feature type="region of interest" description="Disordered" evidence="1">
    <location>
        <begin position="1"/>
        <end position="109"/>
    </location>
</feature>
<name>A0A4Y2LPS5_ARAVE</name>
<organism evidence="2 3">
    <name type="scientific">Araneus ventricosus</name>
    <name type="common">Orbweaver spider</name>
    <name type="synonym">Epeira ventricosa</name>
    <dbReference type="NCBI Taxonomy" id="182803"/>
    <lineage>
        <taxon>Eukaryota</taxon>
        <taxon>Metazoa</taxon>
        <taxon>Ecdysozoa</taxon>
        <taxon>Arthropoda</taxon>
        <taxon>Chelicerata</taxon>
        <taxon>Arachnida</taxon>
        <taxon>Araneae</taxon>
        <taxon>Araneomorphae</taxon>
        <taxon>Entelegynae</taxon>
        <taxon>Araneoidea</taxon>
        <taxon>Araneidae</taxon>
        <taxon>Araneus</taxon>
    </lineage>
</organism>
<feature type="compositionally biased region" description="Basic and acidic residues" evidence="1">
    <location>
        <begin position="46"/>
        <end position="89"/>
    </location>
</feature>
<evidence type="ECO:0000313" key="3">
    <source>
        <dbReference type="Proteomes" id="UP000499080"/>
    </source>
</evidence>
<evidence type="ECO:0000256" key="1">
    <source>
        <dbReference type="SAM" id="MobiDB-lite"/>
    </source>
</evidence>